<feature type="transmembrane region" description="Helical" evidence="1">
    <location>
        <begin position="22"/>
        <end position="55"/>
    </location>
</feature>
<dbReference type="EMBL" id="CP024201">
    <property type="protein sequence ID" value="ATQ42480.1"/>
    <property type="molecule type" value="Genomic_DNA"/>
</dbReference>
<gene>
    <name evidence="2" type="ORF">CSW64_08660</name>
</gene>
<feature type="transmembrane region" description="Helical" evidence="1">
    <location>
        <begin position="164"/>
        <end position="186"/>
    </location>
</feature>
<feature type="transmembrane region" description="Helical" evidence="1">
    <location>
        <begin position="271"/>
        <end position="300"/>
    </location>
</feature>
<keyword evidence="3" id="KW-1185">Reference proteome</keyword>
<keyword evidence="1" id="KW-1133">Transmembrane helix</keyword>
<dbReference type="RefSeq" id="WP_099621737.1">
    <property type="nucleotide sequence ID" value="NZ_CP024201.1"/>
</dbReference>
<dbReference type="OrthoDB" id="7185995at2"/>
<proteinExistence type="predicted"/>
<evidence type="ECO:0000313" key="2">
    <source>
        <dbReference type="EMBL" id="ATQ42480.1"/>
    </source>
</evidence>
<evidence type="ECO:0008006" key="4">
    <source>
        <dbReference type="Google" id="ProtNLM"/>
    </source>
</evidence>
<feature type="transmembrane region" description="Helical" evidence="1">
    <location>
        <begin position="218"/>
        <end position="251"/>
    </location>
</feature>
<keyword evidence="1" id="KW-0472">Membrane</keyword>
<keyword evidence="1" id="KW-0812">Transmembrane</keyword>
<accession>A0A2D2AWT6</accession>
<dbReference type="AlphaFoldDB" id="A0A2D2AWT6"/>
<name>A0A2D2AWT6_9CAUL</name>
<dbReference type="Proteomes" id="UP000228945">
    <property type="component" value="Chromosome"/>
</dbReference>
<reference evidence="2 3" key="1">
    <citation type="submission" date="2017-10" db="EMBL/GenBank/DDBJ databases">
        <title>Genome sequence of Caulobacter mirabilis FWC38.</title>
        <authorList>
            <person name="Fiebig A."/>
            <person name="Crosson S."/>
        </authorList>
    </citation>
    <scope>NUCLEOTIDE SEQUENCE [LARGE SCALE GENOMIC DNA]</scope>
    <source>
        <strain evidence="2 3">FWC 38</strain>
    </source>
</reference>
<protein>
    <recommendedName>
        <fullName evidence="4">Glycerophosphoryl diester phosphodiesterase membrane domain-containing protein</fullName>
    </recommendedName>
</protein>
<feature type="transmembrane region" description="Helical" evidence="1">
    <location>
        <begin position="75"/>
        <end position="98"/>
    </location>
</feature>
<organism evidence="2 3">
    <name type="scientific">Caulobacter mirabilis</name>
    <dbReference type="NCBI Taxonomy" id="69666"/>
    <lineage>
        <taxon>Bacteria</taxon>
        <taxon>Pseudomonadati</taxon>
        <taxon>Pseudomonadota</taxon>
        <taxon>Alphaproteobacteria</taxon>
        <taxon>Caulobacterales</taxon>
        <taxon>Caulobacteraceae</taxon>
        <taxon>Caulobacter</taxon>
    </lineage>
</organism>
<dbReference type="KEGG" id="cmb:CSW64_08660"/>
<feature type="transmembrane region" description="Helical" evidence="1">
    <location>
        <begin position="119"/>
        <end position="152"/>
    </location>
</feature>
<evidence type="ECO:0000256" key="1">
    <source>
        <dbReference type="SAM" id="Phobius"/>
    </source>
</evidence>
<sequence>MANLDVVRSATAGFGVIARNPLAVVVWGLVLLLVSIAPAILIMGGFLSSMIGIAAQQDAGVEPDPEAVMAMMVPMMAGYPLLFVTSILARVMMTGAIFRSVLEPEARRWFYLRLGAQELWMGLVMVVLAIMAGMLFSVLWLFGAILVGGVAVASGALSSSEPPVWLALAVLLIALAGLGGLIWLALRFSMALPMSFAERQFRLFESWSFTRGKVGGLFLIGLLVAVIVFVLEMVLVAVGFLVFGLALVEVIGVTGGDEKAVEALFQQPPQVWMAAVAPWLVIGGVVLAVVGAALTTLVTAPWAEAYRQIKGPTPDPEPQPSAA</sequence>
<evidence type="ECO:0000313" key="3">
    <source>
        <dbReference type="Proteomes" id="UP000228945"/>
    </source>
</evidence>